<evidence type="ECO:0000256" key="2">
    <source>
        <dbReference type="ARBA" id="ARBA00022741"/>
    </source>
</evidence>
<dbReference type="Pfam" id="PF01713">
    <property type="entry name" value="Smr"/>
    <property type="match status" value="1"/>
</dbReference>
<dbReference type="InterPro" id="IPR007696">
    <property type="entry name" value="DNA_mismatch_repair_MutS_core"/>
</dbReference>
<organism evidence="10 11">
    <name type="scientific">Candidatus Synechococcus spongiarum</name>
    <dbReference type="NCBI Taxonomy" id="431041"/>
    <lineage>
        <taxon>Bacteria</taxon>
        <taxon>Bacillati</taxon>
        <taxon>Cyanobacteriota</taxon>
        <taxon>Cyanophyceae</taxon>
        <taxon>Synechococcales</taxon>
        <taxon>Synechococcaceae</taxon>
        <taxon>Synechococcus</taxon>
    </lineage>
</organism>
<dbReference type="InterPro" id="IPR045076">
    <property type="entry name" value="MutS"/>
</dbReference>
<gene>
    <name evidence="7" type="primary">mutS2</name>
    <name evidence="7" type="synonym">rqcU</name>
    <name evidence="10" type="ORF">FLM9_1064</name>
</gene>
<keyword evidence="7" id="KW-0540">Nuclease</keyword>
<dbReference type="FunFam" id="3.40.50.300:FF:000830">
    <property type="entry name" value="Endonuclease MutS2"/>
    <property type="match status" value="1"/>
</dbReference>
<evidence type="ECO:0000259" key="9">
    <source>
        <dbReference type="PROSITE" id="PS50828"/>
    </source>
</evidence>
<evidence type="ECO:0000256" key="5">
    <source>
        <dbReference type="ARBA" id="ARBA00022884"/>
    </source>
</evidence>
<evidence type="ECO:0000256" key="8">
    <source>
        <dbReference type="SAM" id="Coils"/>
    </source>
</evidence>
<protein>
    <recommendedName>
        <fullName evidence="7">Endonuclease MutS2</fullName>
        <ecNumber evidence="7">3.1.-.-</ecNumber>
    </recommendedName>
    <alternativeName>
        <fullName evidence="7">Ribosome-associated protein quality control-upstream factor</fullName>
        <shortName evidence="7">RQC-upstream factor</shortName>
        <shortName evidence="7">RqcU</shortName>
        <ecNumber evidence="7">3.6.4.-</ecNumber>
    </alternativeName>
</protein>
<dbReference type="InterPro" id="IPR005747">
    <property type="entry name" value="MutS2"/>
</dbReference>
<dbReference type="GO" id="GO:0019843">
    <property type="term" value="F:rRNA binding"/>
    <property type="evidence" value="ECO:0007669"/>
    <property type="project" value="UniProtKB-UniRule"/>
</dbReference>
<dbReference type="NCBIfam" id="TIGR01069">
    <property type="entry name" value="mutS2"/>
    <property type="match status" value="1"/>
</dbReference>
<keyword evidence="6 7" id="KW-0238">DNA-binding</keyword>
<comment type="subunit">
    <text evidence="7">Homodimer. Binds to stalled ribosomes, contacting rRNA.</text>
</comment>
<dbReference type="GO" id="GO:0006298">
    <property type="term" value="P:mismatch repair"/>
    <property type="evidence" value="ECO:0007669"/>
    <property type="project" value="InterPro"/>
</dbReference>
<evidence type="ECO:0000256" key="4">
    <source>
        <dbReference type="ARBA" id="ARBA00022840"/>
    </source>
</evidence>
<dbReference type="EC" id="3.6.4.-" evidence="7"/>
<dbReference type="Pfam" id="PF00488">
    <property type="entry name" value="MutS_V"/>
    <property type="match status" value="1"/>
</dbReference>
<dbReference type="Gene3D" id="3.30.1370.110">
    <property type="match status" value="1"/>
</dbReference>
<dbReference type="InterPro" id="IPR036063">
    <property type="entry name" value="Smr_dom_sf"/>
</dbReference>
<evidence type="ECO:0000313" key="10">
    <source>
        <dbReference type="EMBL" id="SAY39017.1"/>
    </source>
</evidence>
<name>A0A165B2U3_9SYNE</name>
<dbReference type="AlphaFoldDB" id="A0A165B2U3"/>
<feature type="coiled-coil region" evidence="8">
    <location>
        <begin position="596"/>
        <end position="630"/>
    </location>
</feature>
<dbReference type="SMART" id="SM00463">
    <property type="entry name" value="SMR"/>
    <property type="match status" value="1"/>
</dbReference>
<dbReference type="GO" id="GO:0072344">
    <property type="term" value="P:rescue of stalled ribosome"/>
    <property type="evidence" value="ECO:0007669"/>
    <property type="project" value="UniProtKB-UniRule"/>
</dbReference>
<dbReference type="InterPro" id="IPR046893">
    <property type="entry name" value="MSSS"/>
</dbReference>
<keyword evidence="2 7" id="KW-0547">Nucleotide-binding</keyword>
<proteinExistence type="inferred from homology"/>
<dbReference type="GO" id="GO:0043023">
    <property type="term" value="F:ribosomal large subunit binding"/>
    <property type="evidence" value="ECO:0007669"/>
    <property type="project" value="UniProtKB-UniRule"/>
</dbReference>
<dbReference type="SMART" id="SM00534">
    <property type="entry name" value="MUTSac"/>
    <property type="match status" value="1"/>
</dbReference>
<dbReference type="InterPro" id="IPR036187">
    <property type="entry name" value="DNA_mismatch_repair_MutS_sf"/>
</dbReference>
<feature type="domain" description="Smr" evidence="9">
    <location>
        <begin position="756"/>
        <end position="827"/>
    </location>
</feature>
<dbReference type="GO" id="GO:0016887">
    <property type="term" value="F:ATP hydrolysis activity"/>
    <property type="evidence" value="ECO:0007669"/>
    <property type="project" value="InterPro"/>
</dbReference>
<dbReference type="PIRSF" id="PIRSF005814">
    <property type="entry name" value="MutS_YshD"/>
    <property type="match status" value="1"/>
</dbReference>
<dbReference type="Pfam" id="PF20297">
    <property type="entry name" value="MSSS"/>
    <property type="match status" value="1"/>
</dbReference>
<dbReference type="GO" id="GO:0140664">
    <property type="term" value="F:ATP-dependent DNA damage sensor activity"/>
    <property type="evidence" value="ECO:0007669"/>
    <property type="project" value="InterPro"/>
</dbReference>
<keyword evidence="4 7" id="KW-0067">ATP-binding</keyword>
<keyword evidence="8" id="KW-0175">Coiled coil</keyword>
<dbReference type="EC" id="3.1.-.-" evidence="7"/>
<dbReference type="InterPro" id="IPR027417">
    <property type="entry name" value="P-loop_NTPase"/>
</dbReference>
<dbReference type="EMBL" id="FITM01000116">
    <property type="protein sequence ID" value="SAY39017.1"/>
    <property type="molecule type" value="Genomic_DNA"/>
</dbReference>
<evidence type="ECO:0000256" key="6">
    <source>
        <dbReference type="ARBA" id="ARBA00023125"/>
    </source>
</evidence>
<dbReference type="GO" id="GO:0004519">
    <property type="term" value="F:endonuclease activity"/>
    <property type="evidence" value="ECO:0007669"/>
    <property type="project" value="UniProtKB-UniRule"/>
</dbReference>
<dbReference type="SUPFAM" id="SSF52540">
    <property type="entry name" value="P-loop containing nucleoside triphosphate hydrolases"/>
    <property type="match status" value="1"/>
</dbReference>
<dbReference type="GO" id="GO:0005524">
    <property type="term" value="F:ATP binding"/>
    <property type="evidence" value="ECO:0007669"/>
    <property type="project" value="UniProtKB-UniRule"/>
</dbReference>
<evidence type="ECO:0000256" key="7">
    <source>
        <dbReference type="HAMAP-Rule" id="MF_00092"/>
    </source>
</evidence>
<dbReference type="PROSITE" id="PS50828">
    <property type="entry name" value="SMR"/>
    <property type="match status" value="1"/>
</dbReference>
<dbReference type="Proteomes" id="UP000182631">
    <property type="component" value="Unassembled WGS sequence"/>
</dbReference>
<dbReference type="InterPro" id="IPR002625">
    <property type="entry name" value="Smr_dom"/>
</dbReference>
<dbReference type="HAMAP" id="MF_00092">
    <property type="entry name" value="MutS2"/>
    <property type="match status" value="1"/>
</dbReference>
<dbReference type="SUPFAM" id="SSF160443">
    <property type="entry name" value="SMR domain-like"/>
    <property type="match status" value="1"/>
</dbReference>
<comment type="function">
    <text evidence="7">Endonuclease that is involved in the suppression of homologous recombination and thus may have a key role in the control of bacterial genetic diversity.</text>
</comment>
<keyword evidence="7" id="KW-0255">Endonuclease</keyword>
<dbReference type="GO" id="GO:0030983">
    <property type="term" value="F:mismatched DNA binding"/>
    <property type="evidence" value="ECO:0007669"/>
    <property type="project" value="InterPro"/>
</dbReference>
<feature type="binding site" evidence="7">
    <location>
        <begin position="365"/>
        <end position="372"/>
    </location>
    <ligand>
        <name>ATP</name>
        <dbReference type="ChEBI" id="CHEBI:30616"/>
    </ligand>
</feature>
<comment type="similarity">
    <text evidence="7">Belongs to the DNA mismatch repair MutS family. MutS2 subfamily.</text>
</comment>
<evidence type="ECO:0000256" key="1">
    <source>
        <dbReference type="ARBA" id="ARBA00022730"/>
    </source>
</evidence>
<evidence type="ECO:0000256" key="3">
    <source>
        <dbReference type="ARBA" id="ARBA00022801"/>
    </source>
</evidence>
<dbReference type="Gene3D" id="3.40.50.300">
    <property type="entry name" value="P-loop containing nucleotide triphosphate hydrolases"/>
    <property type="match status" value="1"/>
</dbReference>
<dbReference type="PANTHER" id="PTHR48466">
    <property type="entry name" value="OS10G0509000 PROTEIN-RELATED"/>
    <property type="match status" value="1"/>
</dbReference>
<dbReference type="GO" id="GO:0045910">
    <property type="term" value="P:negative regulation of DNA recombination"/>
    <property type="evidence" value="ECO:0007669"/>
    <property type="project" value="InterPro"/>
</dbReference>
<dbReference type="SMART" id="SM00533">
    <property type="entry name" value="MUTSd"/>
    <property type="match status" value="1"/>
</dbReference>
<keyword evidence="5 7" id="KW-0694">RNA-binding</keyword>
<keyword evidence="11" id="KW-1185">Reference proteome</keyword>
<dbReference type="SUPFAM" id="SSF48334">
    <property type="entry name" value="DNA repair protein MutS, domain III"/>
    <property type="match status" value="1"/>
</dbReference>
<accession>A0A165B2U3</accession>
<sequence>MNCSNKLVQPLSSIQEEALELLGWPELCQHLAGFASTTMGRQSLLRLSLPANLSRSQCLQQETRELLERDQQLEGGLDFRGVVDLNPLVECCCKGGIATGEALLGVATTMAAVRKLRHQLNDPQQQPVTTACLARLQGLHQLEHRLNHCLEEGGHVADRASSALAVVRHQLGQLRLELRQQLHGLLRRHQAVLQDTIISSRHGRAVLALKAGAMDQLPGLVHDSSTSGNTLFVEPQALVPLGNRIRDLEAQERQEEEQVLRQLSQLVADDAHHLLDTRAALLQLDMALARGHYGVAMGGIQPDFLETSLKTDEAGNAVGATQEPILLRQLRHPLLVWQQQQAGGAEVVPVDVQVRPRQRVVAITGPNTGGKTVVLKSLGLALLMARAGLPVLCAGPARLPWAELVLADIGDEQSLQQNLSTFSGHIKRLARILEAIEASPAAHTNGVVLLDELGAGTDPSEGSALAIALLRHMADRVRLTMATTHCSALKALKYEDDRFENASVAFDEATMAPTYQLQWGIPGRSNALAIAQRLGLEPAVLNQARALLKPQQAGEVSSIISGLEQQRQQQEATTATAAALLARTEQLHAQVLSHWQRQQRDMAQRQQQRQQQLENAIQAAQQEVARIIRILRQGPPDGEQARRAGQRLKALKQDWRLQSAIAPDPSRQLPHPQGWSPHVGMRVRLRRLGKAAEVLDVKDNGRMLELRCGPMRLQAPVDDVESLNGDEPHHAAPPVQVTHRQPLAPGPEVRCAANTLDLRGFRLHEAESAVADQLSRANGPIWVIHGIGTGRLKRGLRDWLKTTDQMERFHDAEPGDGGMGCTVVWPCR</sequence>
<dbReference type="InterPro" id="IPR000432">
    <property type="entry name" value="DNA_mismatch_repair_MutS_C"/>
</dbReference>
<reference evidence="11" key="1">
    <citation type="submission" date="2016-02" db="EMBL/GenBank/DDBJ databases">
        <authorList>
            <person name="liu f."/>
        </authorList>
    </citation>
    <scope>NUCLEOTIDE SEQUENCE [LARGE SCALE GENOMIC DNA]</scope>
</reference>
<keyword evidence="3 7" id="KW-0378">Hydrolase</keyword>
<dbReference type="PANTHER" id="PTHR48466:SF2">
    <property type="entry name" value="OS10G0509000 PROTEIN"/>
    <property type="match status" value="1"/>
</dbReference>
<keyword evidence="1 7" id="KW-0699">rRNA-binding</keyword>
<comment type="function">
    <text evidence="7">Acts as a ribosome collision sensor, splitting the ribosome into its 2 subunits. Detects stalled/collided 70S ribosomes which it binds and splits by an ATP-hydrolysis driven conformational change. Acts upstream of the ribosome quality control system (RQC), a ribosome-associated complex that mediates the extraction of incompletely synthesized nascent chains from stalled ribosomes and their subsequent degradation. Probably generates substrates for RQC.</text>
</comment>
<evidence type="ECO:0000313" key="11">
    <source>
        <dbReference type="Proteomes" id="UP000182631"/>
    </source>
</evidence>